<dbReference type="GO" id="GO:0008236">
    <property type="term" value="F:serine-type peptidase activity"/>
    <property type="evidence" value="ECO:0007669"/>
    <property type="project" value="InterPro"/>
</dbReference>
<dbReference type="OrthoDB" id="2152248at2759"/>
<dbReference type="STRING" id="765440.A0A0C3FYP2"/>
<keyword evidence="3" id="KW-1185">Reference proteome</keyword>
<reference evidence="3" key="2">
    <citation type="submission" date="2015-01" db="EMBL/GenBank/DDBJ databases">
        <title>Evolutionary Origins and Diversification of the Mycorrhizal Mutualists.</title>
        <authorList>
            <consortium name="DOE Joint Genome Institute"/>
            <consortium name="Mycorrhizal Genomics Consortium"/>
            <person name="Kohler A."/>
            <person name="Kuo A."/>
            <person name="Nagy L.G."/>
            <person name="Floudas D."/>
            <person name="Copeland A."/>
            <person name="Barry K.W."/>
            <person name="Cichocki N."/>
            <person name="Veneault-Fourrey C."/>
            <person name="LaButti K."/>
            <person name="Lindquist E.A."/>
            <person name="Lipzen A."/>
            <person name="Lundell T."/>
            <person name="Morin E."/>
            <person name="Murat C."/>
            <person name="Riley R."/>
            <person name="Ohm R."/>
            <person name="Sun H."/>
            <person name="Tunlid A."/>
            <person name="Henrissat B."/>
            <person name="Grigoriev I.V."/>
            <person name="Hibbett D.S."/>
            <person name="Martin F."/>
        </authorList>
    </citation>
    <scope>NUCLEOTIDE SEQUENCE [LARGE SCALE GENOMIC DNA]</scope>
    <source>
        <strain evidence="3">F 1598</strain>
    </source>
</reference>
<dbReference type="PANTHER" id="PTHR47381:SF3">
    <property type="entry name" value="ALPHA_BETA-HYDROLASES SUPERFAMILY PROTEIN"/>
    <property type="match status" value="1"/>
</dbReference>
<sequence length="291" mass="31921">MVALKQTFTIAGLNVEVFSDAGIASVSSGPVVAFFLLHGRLSSSKNVEHIAESLVQNRETQKSIDSQRRRDLIVITFDHRNHGTRLVDSNANNGWSRHSDKNNDRHALDMYCIQTGTARDVSFLIDFLPAYLYPSNERTISTWGIGGISLGGHSTWISLCSDPRLKLGIPIIGCPDFLSLMAARAKKHSLPITPPYIPDSLLSYIRQRDPVSTPYDVQNATNPFLGKKILVLAGGMDTLVPYSAGKDFVEKLQVGTDGVKQVVIIPDAGHECTPAMVAEMEKFIEKEALSI</sequence>
<reference evidence="2 3" key="1">
    <citation type="submission" date="2014-04" db="EMBL/GenBank/DDBJ databases">
        <authorList>
            <consortium name="DOE Joint Genome Institute"/>
            <person name="Kuo A."/>
            <person name="Tarkka M."/>
            <person name="Buscot F."/>
            <person name="Kohler A."/>
            <person name="Nagy L.G."/>
            <person name="Floudas D."/>
            <person name="Copeland A."/>
            <person name="Barry K.W."/>
            <person name="Cichocki N."/>
            <person name="Veneault-Fourrey C."/>
            <person name="LaButti K."/>
            <person name="Lindquist E.A."/>
            <person name="Lipzen A."/>
            <person name="Lundell T."/>
            <person name="Morin E."/>
            <person name="Murat C."/>
            <person name="Sun H."/>
            <person name="Tunlid A."/>
            <person name="Henrissat B."/>
            <person name="Grigoriev I.V."/>
            <person name="Hibbett D.S."/>
            <person name="Martin F."/>
            <person name="Nordberg H.P."/>
            <person name="Cantor M.N."/>
            <person name="Hua S.X."/>
        </authorList>
    </citation>
    <scope>NUCLEOTIDE SEQUENCE [LARGE SCALE GENOMIC DNA]</scope>
    <source>
        <strain evidence="2 3">F 1598</strain>
    </source>
</reference>
<dbReference type="HOGENOM" id="CLU_048444_1_0_1"/>
<dbReference type="AlphaFoldDB" id="A0A0C3FYP2"/>
<evidence type="ECO:0000259" key="1">
    <source>
        <dbReference type="Pfam" id="PF00326"/>
    </source>
</evidence>
<dbReference type="Proteomes" id="UP000054166">
    <property type="component" value="Unassembled WGS sequence"/>
</dbReference>
<dbReference type="Gene3D" id="3.40.50.1820">
    <property type="entry name" value="alpha/beta hydrolase"/>
    <property type="match status" value="1"/>
</dbReference>
<dbReference type="Pfam" id="PF00326">
    <property type="entry name" value="Peptidase_S9"/>
    <property type="match status" value="1"/>
</dbReference>
<name>A0A0C3FYP2_PILCF</name>
<evidence type="ECO:0000313" key="3">
    <source>
        <dbReference type="Proteomes" id="UP000054166"/>
    </source>
</evidence>
<accession>A0A0C3FYP2</accession>
<dbReference type="GO" id="GO:0006508">
    <property type="term" value="P:proteolysis"/>
    <property type="evidence" value="ECO:0007669"/>
    <property type="project" value="InterPro"/>
</dbReference>
<dbReference type="InterPro" id="IPR001375">
    <property type="entry name" value="Peptidase_S9_cat"/>
</dbReference>
<gene>
    <name evidence="2" type="ORF">PILCRDRAFT_368511</name>
</gene>
<organism evidence="2 3">
    <name type="scientific">Piloderma croceum (strain F 1598)</name>
    <dbReference type="NCBI Taxonomy" id="765440"/>
    <lineage>
        <taxon>Eukaryota</taxon>
        <taxon>Fungi</taxon>
        <taxon>Dikarya</taxon>
        <taxon>Basidiomycota</taxon>
        <taxon>Agaricomycotina</taxon>
        <taxon>Agaricomycetes</taxon>
        <taxon>Agaricomycetidae</taxon>
        <taxon>Atheliales</taxon>
        <taxon>Atheliaceae</taxon>
        <taxon>Piloderma</taxon>
    </lineage>
</organism>
<feature type="domain" description="Peptidase S9 prolyl oligopeptidase catalytic" evidence="1">
    <location>
        <begin position="142"/>
        <end position="273"/>
    </location>
</feature>
<proteinExistence type="predicted"/>
<dbReference type="InterPro" id="IPR029058">
    <property type="entry name" value="AB_hydrolase_fold"/>
</dbReference>
<evidence type="ECO:0000313" key="2">
    <source>
        <dbReference type="EMBL" id="KIM84769.1"/>
    </source>
</evidence>
<dbReference type="SUPFAM" id="SSF53474">
    <property type="entry name" value="alpha/beta-Hydrolases"/>
    <property type="match status" value="1"/>
</dbReference>
<protein>
    <recommendedName>
        <fullName evidence="1">Peptidase S9 prolyl oligopeptidase catalytic domain-containing protein</fullName>
    </recommendedName>
</protein>
<dbReference type="InParanoid" id="A0A0C3FYP2"/>
<dbReference type="PANTHER" id="PTHR47381">
    <property type="entry name" value="ALPHA/BETA-HYDROLASES SUPERFAMILY PROTEIN"/>
    <property type="match status" value="1"/>
</dbReference>
<dbReference type="EMBL" id="KN832986">
    <property type="protein sequence ID" value="KIM84769.1"/>
    <property type="molecule type" value="Genomic_DNA"/>
</dbReference>